<protein>
    <recommendedName>
        <fullName evidence="3">Preprotein translocase subunit SecD</fullName>
    </recommendedName>
</protein>
<dbReference type="OrthoDB" id="1453999at2"/>
<reference evidence="1 2" key="1">
    <citation type="submission" date="2017-12" db="EMBL/GenBank/DDBJ databases">
        <title>Draft genome sequence of Ralstonia pickettii 52.</title>
        <authorList>
            <person name="Zheng B."/>
        </authorList>
    </citation>
    <scope>NUCLEOTIDE SEQUENCE [LARGE SCALE GENOMIC DNA]</scope>
    <source>
        <strain evidence="1 2">52</strain>
    </source>
</reference>
<proteinExistence type="predicted"/>
<dbReference type="EMBL" id="PKQE01000002">
    <property type="protein sequence ID" value="PLC42867.1"/>
    <property type="molecule type" value="Genomic_DNA"/>
</dbReference>
<name>A0A2N4TT34_RALPI</name>
<dbReference type="RefSeq" id="WP_102065911.1">
    <property type="nucleotide sequence ID" value="NZ_PKQE01000002.1"/>
</dbReference>
<organism evidence="1 2">
    <name type="scientific">Ralstonia pickettii</name>
    <name type="common">Burkholderia pickettii</name>
    <dbReference type="NCBI Taxonomy" id="329"/>
    <lineage>
        <taxon>Bacteria</taxon>
        <taxon>Pseudomonadati</taxon>
        <taxon>Pseudomonadota</taxon>
        <taxon>Betaproteobacteria</taxon>
        <taxon>Burkholderiales</taxon>
        <taxon>Burkholderiaceae</taxon>
        <taxon>Ralstonia</taxon>
    </lineage>
</organism>
<evidence type="ECO:0000313" key="1">
    <source>
        <dbReference type="EMBL" id="PLC42867.1"/>
    </source>
</evidence>
<evidence type="ECO:0008006" key="3">
    <source>
        <dbReference type="Google" id="ProtNLM"/>
    </source>
</evidence>
<gene>
    <name evidence="1" type="ORF">C0Q88_13165</name>
</gene>
<accession>A0A2N4TT34</accession>
<dbReference type="AlphaFoldDB" id="A0A2N4TT34"/>
<sequence length="98" mass="10440">MRPEDVLPDTASHADFDGLTIRKGTVAAFLANAQAWLNPDIDCAQRAEAAQLMREAVPALDALGVFAILEVRDAALRALIARWQTECAAGGAHEGRNA</sequence>
<dbReference type="Proteomes" id="UP000234456">
    <property type="component" value="Unassembled WGS sequence"/>
</dbReference>
<comment type="caution">
    <text evidence="1">The sequence shown here is derived from an EMBL/GenBank/DDBJ whole genome shotgun (WGS) entry which is preliminary data.</text>
</comment>
<evidence type="ECO:0000313" key="2">
    <source>
        <dbReference type="Proteomes" id="UP000234456"/>
    </source>
</evidence>